<name>A0A061IR95_CRIGR</name>
<dbReference type="PROSITE" id="PS51783">
    <property type="entry name" value="PH_BEACH"/>
    <property type="match status" value="1"/>
</dbReference>
<dbReference type="EMBL" id="KE663833">
    <property type="protein sequence ID" value="ERE90790.1"/>
    <property type="molecule type" value="Genomic_DNA"/>
</dbReference>
<dbReference type="GO" id="GO:0008104">
    <property type="term" value="P:intracellular protein localization"/>
    <property type="evidence" value="ECO:0007669"/>
    <property type="project" value="TreeGrafter"/>
</dbReference>
<dbReference type="InterPro" id="IPR010508">
    <property type="entry name" value="NBEA-like_DUF1088"/>
</dbReference>
<evidence type="ECO:0000313" key="5">
    <source>
        <dbReference type="Proteomes" id="UP000030759"/>
    </source>
</evidence>
<dbReference type="InterPro" id="IPR011993">
    <property type="entry name" value="PH-like_dom_sf"/>
</dbReference>
<dbReference type="InterPro" id="IPR023362">
    <property type="entry name" value="PH-BEACH_dom"/>
</dbReference>
<reference evidence="5" key="1">
    <citation type="journal article" date="2013" name="Nat. Biotechnol.">
        <title>Chinese hamster genome sequenced from sorted chromosomes.</title>
        <authorList>
            <person name="Brinkrolf K."/>
            <person name="Rupp O."/>
            <person name="Laux H."/>
            <person name="Kollin F."/>
            <person name="Ernst W."/>
            <person name="Linke B."/>
            <person name="Kofler R."/>
            <person name="Romand S."/>
            <person name="Hesse F."/>
            <person name="Budach W.E."/>
            <person name="Galosy S."/>
            <person name="Muller D."/>
            <person name="Noll T."/>
            <person name="Wienberg J."/>
            <person name="Jostock T."/>
            <person name="Leonard M."/>
            <person name="Grillari J."/>
            <person name="Tauch A."/>
            <person name="Goesmann A."/>
            <person name="Helk B."/>
            <person name="Mott J.E."/>
            <person name="Puhler A."/>
            <person name="Borth N."/>
        </authorList>
    </citation>
    <scope>NUCLEOTIDE SEQUENCE [LARGE SCALE GENOMIC DNA]</scope>
    <source>
        <strain evidence="5">17A/GY</strain>
    </source>
</reference>
<gene>
    <name evidence="4" type="ORF">H671_1g1408</name>
</gene>
<proteinExistence type="predicted"/>
<dbReference type="InterPro" id="IPR050865">
    <property type="entry name" value="BEACH_Domain"/>
</dbReference>
<evidence type="ECO:0000259" key="3">
    <source>
        <dbReference type="PROSITE" id="PS51783"/>
    </source>
</evidence>
<evidence type="ECO:0000256" key="1">
    <source>
        <dbReference type="ARBA" id="ARBA00022574"/>
    </source>
</evidence>
<feature type="region of interest" description="Disordered" evidence="2">
    <location>
        <begin position="67"/>
        <end position="88"/>
    </location>
</feature>
<accession>A0A061IR95</accession>
<keyword evidence="1" id="KW-0853">WD repeat</keyword>
<feature type="domain" description="BEACH-type PH" evidence="3">
    <location>
        <begin position="557"/>
        <end position="606"/>
    </location>
</feature>
<dbReference type="GO" id="GO:0005829">
    <property type="term" value="C:cytosol"/>
    <property type="evidence" value="ECO:0007669"/>
    <property type="project" value="TreeGrafter"/>
</dbReference>
<dbReference type="GO" id="GO:0016020">
    <property type="term" value="C:membrane"/>
    <property type="evidence" value="ECO:0007669"/>
    <property type="project" value="TreeGrafter"/>
</dbReference>
<dbReference type="Pfam" id="PF06469">
    <property type="entry name" value="DUF1088"/>
    <property type="match status" value="1"/>
</dbReference>
<protein>
    <submittedName>
        <fullName evidence="4">Neurobeachin</fullName>
    </submittedName>
</protein>
<dbReference type="Gene3D" id="2.30.29.30">
    <property type="entry name" value="Pleckstrin-homology domain (PH domain)/Phosphotyrosine-binding domain (PTB)"/>
    <property type="match status" value="1"/>
</dbReference>
<dbReference type="PANTHER" id="PTHR13743">
    <property type="entry name" value="BEIGE/BEACH-RELATED"/>
    <property type="match status" value="1"/>
</dbReference>
<organism evidence="4 5">
    <name type="scientific">Cricetulus griseus</name>
    <name type="common">Chinese hamster</name>
    <name type="synonym">Cricetulus barabensis griseus</name>
    <dbReference type="NCBI Taxonomy" id="10029"/>
    <lineage>
        <taxon>Eukaryota</taxon>
        <taxon>Metazoa</taxon>
        <taxon>Chordata</taxon>
        <taxon>Craniata</taxon>
        <taxon>Vertebrata</taxon>
        <taxon>Euteleostomi</taxon>
        <taxon>Mammalia</taxon>
        <taxon>Eutheria</taxon>
        <taxon>Euarchontoglires</taxon>
        <taxon>Glires</taxon>
        <taxon>Rodentia</taxon>
        <taxon>Myomorpha</taxon>
        <taxon>Muroidea</taxon>
        <taxon>Cricetidae</taxon>
        <taxon>Cricetinae</taxon>
        <taxon>Cricetulus</taxon>
    </lineage>
</organism>
<dbReference type="Proteomes" id="UP000030759">
    <property type="component" value="Unassembled WGS sequence"/>
</dbReference>
<feature type="compositionally biased region" description="Basic and acidic residues" evidence="2">
    <location>
        <begin position="67"/>
        <end position="81"/>
    </location>
</feature>
<feature type="region of interest" description="Disordered" evidence="2">
    <location>
        <begin position="1"/>
        <end position="37"/>
    </location>
</feature>
<evidence type="ECO:0000313" key="4">
    <source>
        <dbReference type="EMBL" id="ERE90790.1"/>
    </source>
</evidence>
<dbReference type="PANTHER" id="PTHR13743:SF62">
    <property type="entry name" value="NEUROBEACHIN"/>
    <property type="match status" value="1"/>
</dbReference>
<dbReference type="GO" id="GO:0019901">
    <property type="term" value="F:protein kinase binding"/>
    <property type="evidence" value="ECO:0007669"/>
    <property type="project" value="TreeGrafter"/>
</dbReference>
<dbReference type="AlphaFoldDB" id="A0A061IR95"/>
<evidence type="ECO:0000256" key="2">
    <source>
        <dbReference type="SAM" id="MobiDB-lite"/>
    </source>
</evidence>
<sequence>TPATFPDTVKEKETPTPGEDIQLESSVPPTDSGMGEEQVASILDGAELETAAGPDAMSELLSTLSSEVKKSHESLTEHPSEMLKPAPSISSISQTKGINVKEILKSLVAAPVEIAECGPEPIPYPDPALKREAQAILPMQFHSFDRSVVVPVKKPPPGSLSVTTVGATAAGSGLPTGSTSSIFAAPGATPKSMINTTGAVDSGSSSSSSSSSFVNGATSKNLPAVQTVAPMPEDSAENMSITAKLERALEKVAPLLREIFVDFAPFLSRTLLGSHGQELLIEGLVFCFYSKQLKSGEGSGSHPSATEQDVDQYLEQAIGSLVCMKSSTSVVELVMLLCSQEWQNSIQKNAGLAFIELINEGRLLCHAMKDHIVRVANEAEFILNRQRAEDVHKHAEFESQCAQYAADRREEEKMCDHLISAAKHRDHVTANQLKQKILNILTNKHGAWGAVSHSRFGGAMSKLNDQTKGHQLHDFWRLDYWEDDLRRRRRFVRNAFGSTHAEALLKSAIEYGTEEDVVKSKKAFRSQAIVNQNSETELMLEGDDDAVSLLQEKEIDNLAGPVVLSTPAQLIAPVVVAKGTLSITTTEIYFEVDEDDAAFKKIDTKN</sequence>
<feature type="non-terminal residue" evidence="4">
    <location>
        <position position="1"/>
    </location>
</feature>
<feature type="compositionally biased region" description="Low complexity" evidence="2">
    <location>
        <begin position="202"/>
        <end position="212"/>
    </location>
</feature>
<feature type="region of interest" description="Disordered" evidence="2">
    <location>
        <begin position="198"/>
        <end position="217"/>
    </location>
</feature>